<feature type="region of interest" description="Disordered" evidence="1">
    <location>
        <begin position="14"/>
        <end position="40"/>
    </location>
</feature>
<dbReference type="Proteomes" id="UP001159427">
    <property type="component" value="Unassembled WGS sequence"/>
</dbReference>
<feature type="compositionally biased region" description="Polar residues" evidence="1">
    <location>
        <begin position="14"/>
        <end position="29"/>
    </location>
</feature>
<evidence type="ECO:0000313" key="2">
    <source>
        <dbReference type="EMBL" id="CAH3143351.1"/>
    </source>
</evidence>
<proteinExistence type="predicted"/>
<feature type="non-terminal residue" evidence="2">
    <location>
        <position position="178"/>
    </location>
</feature>
<accession>A0ABN8PGF7</accession>
<name>A0ABN8PGF7_9CNID</name>
<comment type="caution">
    <text evidence="2">The sequence shown here is derived from an EMBL/GenBank/DDBJ whole genome shotgun (WGS) entry which is preliminary data.</text>
</comment>
<reference evidence="2 3" key="1">
    <citation type="submission" date="2022-05" db="EMBL/GenBank/DDBJ databases">
        <authorList>
            <consortium name="Genoscope - CEA"/>
            <person name="William W."/>
        </authorList>
    </citation>
    <scope>NUCLEOTIDE SEQUENCE [LARGE SCALE GENOMIC DNA]</scope>
</reference>
<organism evidence="2 3">
    <name type="scientific">Porites evermanni</name>
    <dbReference type="NCBI Taxonomy" id="104178"/>
    <lineage>
        <taxon>Eukaryota</taxon>
        <taxon>Metazoa</taxon>
        <taxon>Cnidaria</taxon>
        <taxon>Anthozoa</taxon>
        <taxon>Hexacorallia</taxon>
        <taxon>Scleractinia</taxon>
        <taxon>Fungiina</taxon>
        <taxon>Poritidae</taxon>
        <taxon>Porites</taxon>
    </lineage>
</organism>
<protein>
    <submittedName>
        <fullName evidence="2">Uncharacterized protein</fullName>
    </submittedName>
</protein>
<dbReference type="EMBL" id="CALNXI010000851">
    <property type="protein sequence ID" value="CAH3143351.1"/>
    <property type="molecule type" value="Genomic_DNA"/>
</dbReference>
<evidence type="ECO:0000256" key="1">
    <source>
        <dbReference type="SAM" id="MobiDB-lite"/>
    </source>
</evidence>
<evidence type="ECO:0000313" key="3">
    <source>
        <dbReference type="Proteomes" id="UP001159427"/>
    </source>
</evidence>
<keyword evidence="3" id="KW-1185">Reference proteome</keyword>
<gene>
    <name evidence="2" type="ORF">PEVE_00042818</name>
</gene>
<sequence length="178" mass="20422">MLVFQIPIWRTGASHQQGNPLASSFSTAMISQKRSKERRKRQIELQQQERLLKLQKLKEPGVPIADFASEIVEIESLNTSEAEQLQEETVDLQPDEQVTHDCYTQTEAFDHLYQSVASPSVKDGPRTDASTQTEKFHYLFTHSSTSKPFKQNYFRDDNAKVSFYTGLPTYEVLEATFI</sequence>